<name>A0A1M5WDC1_9FIRM</name>
<protein>
    <submittedName>
        <fullName evidence="2">Xaa-Pro aminopeptidase</fullName>
    </submittedName>
</protein>
<gene>
    <name evidence="2" type="ORF">SAMN02745823_01195</name>
</gene>
<proteinExistence type="predicted"/>
<dbReference type="InterPro" id="IPR029149">
    <property type="entry name" value="Creatin/AminoP/Spt16_N"/>
</dbReference>
<dbReference type="InterPro" id="IPR000994">
    <property type="entry name" value="Pept_M24"/>
</dbReference>
<dbReference type="OrthoDB" id="9806388at2"/>
<feature type="domain" description="Peptidase M24" evidence="1">
    <location>
        <begin position="144"/>
        <end position="353"/>
    </location>
</feature>
<keyword evidence="2" id="KW-0645">Protease</keyword>
<keyword evidence="3" id="KW-1185">Reference proteome</keyword>
<dbReference type="Gene3D" id="3.90.230.10">
    <property type="entry name" value="Creatinase/methionine aminopeptidase superfamily"/>
    <property type="match status" value="1"/>
</dbReference>
<dbReference type="Gene3D" id="3.40.350.10">
    <property type="entry name" value="Creatinase/prolidase N-terminal domain"/>
    <property type="match status" value="1"/>
</dbReference>
<keyword evidence="2" id="KW-0031">Aminopeptidase</keyword>
<dbReference type="SUPFAM" id="SSF55920">
    <property type="entry name" value="Creatinase/aminopeptidase"/>
    <property type="match status" value="1"/>
</dbReference>
<sequence>MVHNYVMRLNNLQRKIREEELDAYLVTAQDSIYYLTGATYDTAERPFFVVIYPDSPPDLVVPELERARMKKAQGIRVVQSYFDYPAAPGGNWYDKINALVGGISKLGVEPSIPAEISSKLWARDIVTYSLVSELRLIKTDDEIESIRQVARYADKGMALLVKNMYNGVSAVELLALSRQLQKEIVKAGDYDPLDNEFITVGRPAPQSAQPCSVPDYGDRLRRGPLSLVCTLRLAGYAAECARTVFLGPPSGSDAELFHHMETAREIAFSMIKPGTPCAEIDQATRDYFESQGLSEYILHRTGHGFGVGSHEAPWLSAGSKDVLEKNMVISIEPALYLRDTGGFRHSDTVLVTEDGYEPLTTYPATLAALTLKDRRPLKSLKGGFVRRAAGA</sequence>
<dbReference type="RefSeq" id="WP_073076750.1">
    <property type="nucleotide sequence ID" value="NZ_FQXV01000003.1"/>
</dbReference>
<evidence type="ECO:0000313" key="2">
    <source>
        <dbReference type="EMBL" id="SHH85223.1"/>
    </source>
</evidence>
<dbReference type="STRING" id="1123282.SAMN02745823_01195"/>
<dbReference type="EMBL" id="FQXV01000003">
    <property type="protein sequence ID" value="SHH85223.1"/>
    <property type="molecule type" value="Genomic_DNA"/>
</dbReference>
<dbReference type="PANTHER" id="PTHR46112">
    <property type="entry name" value="AMINOPEPTIDASE"/>
    <property type="match status" value="1"/>
</dbReference>
<keyword evidence="2" id="KW-0378">Hydrolase</keyword>
<dbReference type="GO" id="GO:0004177">
    <property type="term" value="F:aminopeptidase activity"/>
    <property type="evidence" value="ECO:0007669"/>
    <property type="project" value="UniProtKB-KW"/>
</dbReference>
<dbReference type="InterPro" id="IPR050659">
    <property type="entry name" value="Peptidase_M24B"/>
</dbReference>
<organism evidence="2 3">
    <name type="scientific">Sporobacter termitidis DSM 10068</name>
    <dbReference type="NCBI Taxonomy" id="1123282"/>
    <lineage>
        <taxon>Bacteria</taxon>
        <taxon>Bacillati</taxon>
        <taxon>Bacillota</taxon>
        <taxon>Clostridia</taxon>
        <taxon>Eubacteriales</taxon>
        <taxon>Oscillospiraceae</taxon>
        <taxon>Sporobacter</taxon>
    </lineage>
</organism>
<accession>A0A1M5WDC1</accession>
<dbReference type="Pfam" id="PF00557">
    <property type="entry name" value="Peptidase_M24"/>
    <property type="match status" value="1"/>
</dbReference>
<dbReference type="SUPFAM" id="SSF53092">
    <property type="entry name" value="Creatinase/prolidase N-terminal domain"/>
    <property type="match status" value="1"/>
</dbReference>
<evidence type="ECO:0000259" key="1">
    <source>
        <dbReference type="Pfam" id="PF00557"/>
    </source>
</evidence>
<dbReference type="InterPro" id="IPR036005">
    <property type="entry name" value="Creatinase/aminopeptidase-like"/>
</dbReference>
<dbReference type="CDD" id="cd01066">
    <property type="entry name" value="APP_MetAP"/>
    <property type="match status" value="1"/>
</dbReference>
<dbReference type="AlphaFoldDB" id="A0A1M5WDC1"/>
<dbReference type="Proteomes" id="UP000183995">
    <property type="component" value="Unassembled WGS sequence"/>
</dbReference>
<evidence type="ECO:0000313" key="3">
    <source>
        <dbReference type="Proteomes" id="UP000183995"/>
    </source>
</evidence>
<reference evidence="2 3" key="1">
    <citation type="submission" date="2016-11" db="EMBL/GenBank/DDBJ databases">
        <authorList>
            <person name="Jaros S."/>
            <person name="Januszkiewicz K."/>
            <person name="Wedrychowicz H."/>
        </authorList>
    </citation>
    <scope>NUCLEOTIDE SEQUENCE [LARGE SCALE GENOMIC DNA]</scope>
    <source>
        <strain evidence="2 3">DSM 10068</strain>
    </source>
</reference>
<dbReference type="PANTHER" id="PTHR46112:SF2">
    <property type="entry name" value="XAA-PRO AMINOPEPTIDASE P-RELATED"/>
    <property type="match status" value="1"/>
</dbReference>